<evidence type="ECO:0000256" key="12">
    <source>
        <dbReference type="RuleBase" id="RU003750"/>
    </source>
</evidence>
<evidence type="ECO:0000256" key="8">
    <source>
        <dbReference type="ARBA" id="ARBA00023136"/>
    </source>
</evidence>
<dbReference type="NCBIfam" id="TIGR00560">
    <property type="entry name" value="pgsA"/>
    <property type="match status" value="1"/>
</dbReference>
<dbReference type="PANTHER" id="PTHR14269">
    <property type="entry name" value="CDP-DIACYLGLYCEROL--GLYCEROL-3-PHOSPHATE 3-PHOSPHATIDYLTRANSFERASE-RELATED"/>
    <property type="match status" value="1"/>
</dbReference>
<evidence type="ECO:0000313" key="14">
    <source>
        <dbReference type="EMBL" id="RAW16403.1"/>
    </source>
</evidence>
<keyword evidence="9" id="KW-0594">Phospholipid biosynthesis</keyword>
<accession>A0A329QWA9</accession>
<keyword evidence="6 13" id="KW-1133">Transmembrane helix</keyword>
<dbReference type="PIRSF" id="PIRSF000847">
    <property type="entry name" value="Phos_ph_gly_syn"/>
    <property type="match status" value="1"/>
</dbReference>
<evidence type="ECO:0000256" key="3">
    <source>
        <dbReference type="ARBA" id="ARBA00022516"/>
    </source>
</evidence>
<dbReference type="Proteomes" id="UP000250462">
    <property type="component" value="Unassembled WGS sequence"/>
</dbReference>
<dbReference type="AlphaFoldDB" id="A0A329QWA9"/>
<dbReference type="InterPro" id="IPR000462">
    <property type="entry name" value="CDP-OH_P_trans"/>
</dbReference>
<sequence length="193" mass="20600">MHRSRPSPSAWNVANAITVLRFLLVPLFGWLLLRDGGSDDASRLVAFTAFAAAMVTDRADGELARRRGLVTDFGKIADPIADKALTGMAFVGLSVIGDLPWWVTVVVLVREWGITALRFVVIRRGVLPAGRGGKVKTALQAVALGLFILPLPDAVDPVQLTVMSVAVAVTIVTGIDYVLQAVRLSRDSRGGTV</sequence>
<dbReference type="PANTHER" id="PTHR14269:SF52">
    <property type="entry name" value="PHOSPHATIDYLGLYCEROPHOSPHATE SYNTHASE-RELATED"/>
    <property type="match status" value="1"/>
</dbReference>
<evidence type="ECO:0000256" key="4">
    <source>
        <dbReference type="ARBA" id="ARBA00022679"/>
    </source>
</evidence>
<keyword evidence="8 13" id="KW-0472">Membrane</keyword>
<dbReference type="GO" id="GO:0016020">
    <property type="term" value="C:membrane"/>
    <property type="evidence" value="ECO:0007669"/>
    <property type="project" value="UniProtKB-SubCell"/>
</dbReference>
<keyword evidence="10" id="KW-1208">Phospholipid metabolism</keyword>
<comment type="similarity">
    <text evidence="2 12">Belongs to the CDP-alcohol phosphatidyltransferase class-I family.</text>
</comment>
<name>A0A329QWA9_9ACTN</name>
<protein>
    <recommendedName>
        <fullName evidence="11">CDP-diacylglycerol--glycerol-3-phosphate 3-phosphatidyltransferase</fullName>
        <ecNumber evidence="11">2.7.8.5</ecNumber>
    </recommendedName>
</protein>
<keyword evidence="5 13" id="KW-0812">Transmembrane</keyword>
<gene>
    <name evidence="14" type="primary">pgsA</name>
    <name evidence="14" type="ORF">DPM12_07175</name>
</gene>
<organism evidence="14 15">
    <name type="scientific">Phytoactinopolyspora halophila</name>
    <dbReference type="NCBI Taxonomy" id="1981511"/>
    <lineage>
        <taxon>Bacteria</taxon>
        <taxon>Bacillati</taxon>
        <taxon>Actinomycetota</taxon>
        <taxon>Actinomycetes</taxon>
        <taxon>Jiangellales</taxon>
        <taxon>Jiangellaceae</taxon>
        <taxon>Phytoactinopolyspora</taxon>
    </lineage>
</organism>
<dbReference type="EC" id="2.7.8.5" evidence="11"/>
<reference evidence="14 15" key="1">
    <citation type="submission" date="2018-06" db="EMBL/GenBank/DDBJ databases">
        <title>Phytoactinopolyspora halophila sp. nov., a novel halophilic actinomycete isolated from a saline soil in China.</title>
        <authorList>
            <person name="Tang S.-K."/>
        </authorList>
    </citation>
    <scope>NUCLEOTIDE SEQUENCE [LARGE SCALE GENOMIC DNA]</scope>
    <source>
        <strain evidence="14 15">YIM 96934</strain>
    </source>
</reference>
<evidence type="ECO:0000256" key="9">
    <source>
        <dbReference type="ARBA" id="ARBA00023209"/>
    </source>
</evidence>
<evidence type="ECO:0000256" key="2">
    <source>
        <dbReference type="ARBA" id="ARBA00010441"/>
    </source>
</evidence>
<dbReference type="InterPro" id="IPR043130">
    <property type="entry name" value="CDP-OH_PTrfase_TM_dom"/>
</dbReference>
<dbReference type="GO" id="GO:0008444">
    <property type="term" value="F:CDP-diacylglycerol-glycerol-3-phosphate 3-phosphatidyltransferase activity"/>
    <property type="evidence" value="ECO:0007669"/>
    <property type="project" value="UniProtKB-UniRule"/>
</dbReference>
<dbReference type="Pfam" id="PF01066">
    <property type="entry name" value="CDP-OH_P_transf"/>
    <property type="match status" value="1"/>
</dbReference>
<dbReference type="UniPathway" id="UPA00085"/>
<dbReference type="GO" id="GO:0046474">
    <property type="term" value="P:glycerophospholipid biosynthetic process"/>
    <property type="evidence" value="ECO:0007669"/>
    <property type="project" value="TreeGrafter"/>
</dbReference>
<keyword evidence="3" id="KW-0444">Lipid biosynthesis</keyword>
<dbReference type="OrthoDB" id="9796672at2"/>
<dbReference type="PROSITE" id="PS00379">
    <property type="entry name" value="CDP_ALCOHOL_P_TRANSF"/>
    <property type="match status" value="1"/>
</dbReference>
<evidence type="ECO:0000256" key="6">
    <source>
        <dbReference type="ARBA" id="ARBA00022989"/>
    </source>
</evidence>
<keyword evidence="7" id="KW-0443">Lipid metabolism</keyword>
<dbReference type="InterPro" id="IPR050324">
    <property type="entry name" value="CDP-alcohol_PTase-I"/>
</dbReference>
<evidence type="ECO:0000256" key="10">
    <source>
        <dbReference type="ARBA" id="ARBA00023264"/>
    </source>
</evidence>
<feature type="transmembrane region" description="Helical" evidence="13">
    <location>
        <begin position="12"/>
        <end position="33"/>
    </location>
</feature>
<dbReference type="EMBL" id="QMIG01000004">
    <property type="protein sequence ID" value="RAW16403.1"/>
    <property type="molecule type" value="Genomic_DNA"/>
</dbReference>
<evidence type="ECO:0000256" key="5">
    <source>
        <dbReference type="ARBA" id="ARBA00022692"/>
    </source>
</evidence>
<evidence type="ECO:0000256" key="7">
    <source>
        <dbReference type="ARBA" id="ARBA00023098"/>
    </source>
</evidence>
<keyword evidence="15" id="KW-1185">Reference proteome</keyword>
<evidence type="ECO:0000313" key="15">
    <source>
        <dbReference type="Proteomes" id="UP000250462"/>
    </source>
</evidence>
<evidence type="ECO:0000256" key="1">
    <source>
        <dbReference type="ARBA" id="ARBA00004141"/>
    </source>
</evidence>
<keyword evidence="4 12" id="KW-0808">Transferase</keyword>
<evidence type="ECO:0000256" key="11">
    <source>
        <dbReference type="NCBIfam" id="TIGR00560"/>
    </source>
</evidence>
<proteinExistence type="inferred from homology"/>
<dbReference type="InterPro" id="IPR004570">
    <property type="entry name" value="Phosphatidylglycerol_P_synth"/>
</dbReference>
<comment type="subcellular location">
    <subcellularLocation>
        <location evidence="1">Membrane</location>
        <topology evidence="1">Multi-pass membrane protein</topology>
    </subcellularLocation>
</comment>
<dbReference type="Gene3D" id="1.20.120.1760">
    <property type="match status" value="1"/>
</dbReference>
<dbReference type="InterPro" id="IPR048254">
    <property type="entry name" value="CDP_ALCOHOL_P_TRANSF_CS"/>
</dbReference>
<comment type="caution">
    <text evidence="14">The sequence shown here is derived from an EMBL/GenBank/DDBJ whole genome shotgun (WGS) entry which is preliminary data.</text>
</comment>
<evidence type="ECO:0000256" key="13">
    <source>
        <dbReference type="SAM" id="Phobius"/>
    </source>
</evidence>